<dbReference type="AlphaFoldDB" id="A0A0L0D5Q7"/>
<dbReference type="OMA" id="PNFGIQY"/>
<dbReference type="InterPro" id="IPR030804">
    <property type="entry name" value="BBS5/fem-3"/>
</dbReference>
<gene>
    <name evidence="11" type="ORF">AMSG_03933</name>
</gene>
<dbReference type="GO" id="GO:0034464">
    <property type="term" value="C:BBSome"/>
    <property type="evidence" value="ECO:0007669"/>
    <property type="project" value="InterPro"/>
</dbReference>
<evidence type="ECO:0000256" key="3">
    <source>
        <dbReference type="ARBA" id="ARBA00005822"/>
    </source>
</evidence>
<keyword evidence="8" id="KW-0206">Cytoskeleton</keyword>
<accession>A0A0L0D5Q7</accession>
<evidence type="ECO:0000313" key="12">
    <source>
        <dbReference type="Proteomes" id="UP000054408"/>
    </source>
</evidence>
<name>A0A0L0D5Q7_THETB</name>
<dbReference type="EMBL" id="GL349448">
    <property type="protein sequence ID" value="KNC47702.1"/>
    <property type="molecule type" value="Genomic_DNA"/>
</dbReference>
<keyword evidence="9" id="KW-0966">Cell projection</keyword>
<keyword evidence="12" id="KW-1185">Reference proteome</keyword>
<keyword evidence="4" id="KW-1003">Cell membrane</keyword>
<dbReference type="GO" id="GO:0032266">
    <property type="term" value="F:phosphatidylinositol-3-phosphate binding"/>
    <property type="evidence" value="ECO:0007669"/>
    <property type="project" value="TreeGrafter"/>
</dbReference>
<dbReference type="STRING" id="461836.A0A0L0D5Q7"/>
<protein>
    <submittedName>
        <fullName evidence="11">Bardet-Biedl syndrome 5 protein</fullName>
    </submittedName>
</protein>
<dbReference type="eggNOG" id="ENOG502QR2Z">
    <property type="taxonomic scope" value="Eukaryota"/>
</dbReference>
<reference evidence="11 12" key="1">
    <citation type="submission" date="2010-05" db="EMBL/GenBank/DDBJ databases">
        <title>The Genome Sequence of Thecamonas trahens ATCC 50062.</title>
        <authorList>
            <consortium name="The Broad Institute Genome Sequencing Platform"/>
            <person name="Russ C."/>
            <person name="Cuomo C."/>
            <person name="Shea T."/>
            <person name="Young S.K."/>
            <person name="Zeng Q."/>
            <person name="Koehrsen M."/>
            <person name="Haas B."/>
            <person name="Borodovsky M."/>
            <person name="Guigo R."/>
            <person name="Alvarado L."/>
            <person name="Berlin A."/>
            <person name="Bochicchio J."/>
            <person name="Borenstein D."/>
            <person name="Chapman S."/>
            <person name="Chen Z."/>
            <person name="Freedman E."/>
            <person name="Gellesch M."/>
            <person name="Goldberg J."/>
            <person name="Griggs A."/>
            <person name="Gujja S."/>
            <person name="Heilman E."/>
            <person name="Heiman D."/>
            <person name="Hepburn T."/>
            <person name="Howarth C."/>
            <person name="Jen D."/>
            <person name="Larson L."/>
            <person name="Mehta T."/>
            <person name="Park D."/>
            <person name="Pearson M."/>
            <person name="Roberts A."/>
            <person name="Saif S."/>
            <person name="Shenoy N."/>
            <person name="Sisk P."/>
            <person name="Stolte C."/>
            <person name="Sykes S."/>
            <person name="Thomson T."/>
            <person name="Walk T."/>
            <person name="White J."/>
            <person name="Yandava C."/>
            <person name="Burger G."/>
            <person name="Gray M.W."/>
            <person name="Holland P.W.H."/>
            <person name="King N."/>
            <person name="Lang F.B.F."/>
            <person name="Roger A.J."/>
            <person name="Ruiz-Trillo I."/>
            <person name="Lander E."/>
            <person name="Nusbaum C."/>
        </authorList>
    </citation>
    <scope>NUCLEOTIDE SEQUENCE [LARGE SCALE GENOMIC DNA]</scope>
    <source>
        <strain evidence="11 12">ATCC 50062</strain>
    </source>
</reference>
<evidence type="ECO:0000259" key="10">
    <source>
        <dbReference type="SMART" id="SM00683"/>
    </source>
</evidence>
<dbReference type="GO" id="GO:0036064">
    <property type="term" value="C:ciliary basal body"/>
    <property type="evidence" value="ECO:0007669"/>
    <property type="project" value="TreeGrafter"/>
</dbReference>
<evidence type="ECO:0000256" key="1">
    <source>
        <dbReference type="ARBA" id="ARBA00004309"/>
    </source>
</evidence>
<keyword evidence="5" id="KW-0963">Cytoplasm</keyword>
<comment type="similarity">
    <text evidence="3">Belongs to the BBS5 family.</text>
</comment>
<comment type="subcellular location">
    <subcellularLocation>
        <location evidence="1">Cell projection</location>
        <location evidence="1">Cilium membrane</location>
    </subcellularLocation>
    <subcellularLocation>
        <location evidence="2">Cytoplasm</location>
        <location evidence="2">Cytoskeleton</location>
        <location evidence="2">Microtubule organizing center</location>
        <location evidence="2">Centrosome</location>
        <location evidence="2">Centriolar satellite</location>
    </subcellularLocation>
</comment>
<dbReference type="InterPro" id="IPR014003">
    <property type="entry name" value="BBS5_PH"/>
</dbReference>
<evidence type="ECO:0000256" key="9">
    <source>
        <dbReference type="ARBA" id="ARBA00023273"/>
    </source>
</evidence>
<keyword evidence="7" id="KW-0472">Membrane</keyword>
<dbReference type="PANTHER" id="PTHR21351">
    <property type="entry name" value="BARDET-BIEDL SYNDROME PROTEIN 5"/>
    <property type="match status" value="1"/>
</dbReference>
<dbReference type="SMART" id="SM00683">
    <property type="entry name" value="DM16"/>
    <property type="match status" value="2"/>
</dbReference>
<dbReference type="GO" id="GO:0060271">
    <property type="term" value="P:cilium assembly"/>
    <property type="evidence" value="ECO:0007669"/>
    <property type="project" value="TreeGrafter"/>
</dbReference>
<dbReference type="GO" id="GO:0034451">
    <property type="term" value="C:centriolar satellite"/>
    <property type="evidence" value="ECO:0007669"/>
    <property type="project" value="UniProtKB-SubCell"/>
</dbReference>
<dbReference type="GeneID" id="25563500"/>
<dbReference type="RefSeq" id="XP_013759184.1">
    <property type="nucleotide sequence ID" value="XM_013903730.1"/>
</dbReference>
<evidence type="ECO:0000256" key="2">
    <source>
        <dbReference type="ARBA" id="ARBA00004607"/>
    </source>
</evidence>
<keyword evidence="6" id="KW-0969">Cilium</keyword>
<dbReference type="GO" id="GO:0060170">
    <property type="term" value="C:ciliary membrane"/>
    <property type="evidence" value="ECO:0007669"/>
    <property type="project" value="UniProtKB-SubCell"/>
</dbReference>
<dbReference type="PIRSF" id="PIRSF010072">
    <property type="entry name" value="DUF1448"/>
    <property type="match status" value="1"/>
</dbReference>
<dbReference type="Proteomes" id="UP000054408">
    <property type="component" value="Unassembled WGS sequence"/>
</dbReference>
<evidence type="ECO:0000256" key="5">
    <source>
        <dbReference type="ARBA" id="ARBA00022490"/>
    </source>
</evidence>
<organism evidence="11 12">
    <name type="scientific">Thecamonas trahens ATCC 50062</name>
    <dbReference type="NCBI Taxonomy" id="461836"/>
    <lineage>
        <taxon>Eukaryota</taxon>
        <taxon>Apusozoa</taxon>
        <taxon>Apusomonadida</taxon>
        <taxon>Apusomonadidae</taxon>
        <taxon>Thecamonas</taxon>
    </lineage>
</organism>
<evidence type="ECO:0000313" key="11">
    <source>
        <dbReference type="EMBL" id="KNC47702.1"/>
    </source>
</evidence>
<dbReference type="Pfam" id="PF07289">
    <property type="entry name" value="BBL5"/>
    <property type="match status" value="1"/>
</dbReference>
<evidence type="ECO:0000256" key="8">
    <source>
        <dbReference type="ARBA" id="ARBA00023212"/>
    </source>
</evidence>
<dbReference type="InterPro" id="IPR006606">
    <property type="entry name" value="BBL5"/>
</dbReference>
<evidence type="ECO:0000256" key="6">
    <source>
        <dbReference type="ARBA" id="ARBA00023069"/>
    </source>
</evidence>
<feature type="domain" description="BBSome complex member BBS5 PH" evidence="10">
    <location>
        <begin position="174"/>
        <end position="228"/>
    </location>
</feature>
<feature type="domain" description="BBSome complex member BBS5 PH" evidence="10">
    <location>
        <begin position="31"/>
        <end position="85"/>
    </location>
</feature>
<evidence type="ECO:0000256" key="7">
    <source>
        <dbReference type="ARBA" id="ARBA00023136"/>
    </source>
</evidence>
<sequence length="357" mass="40137">MAADLPTNTVWQDREIEFSLPVQYVAPRKGEFIIDELDDVEDTKGNNGERGTLRVTNLRLIWFAHRTKKVNLSVGLKNIISMTIRSASSRLRGVTQALYVLAKPHRLVSKFSSVPKHENKRYEFIFTYLVPDSPRLFTTVQAVHRAYDSSKMYRELKLRGAIIQDKQLIMLPTETLYSKVNGVWNLSSDQGNLGHFFITSVRLVWHAALAENFNVSIPYMQIKSVRIRDSSKFGMALVVETAEDSGGFVLGFRVDPVARLKEVAKEIVSLFNMFSERPNFGVQFSLEDQPEGLDAVTVPVPDEDVVIAQVDEAAPAVGMYLADGDKNTDRPATFAPELGLAIEDLREGVTLEDLWTL</sequence>
<evidence type="ECO:0000256" key="4">
    <source>
        <dbReference type="ARBA" id="ARBA00022475"/>
    </source>
</evidence>
<dbReference type="PANTHER" id="PTHR21351:SF0">
    <property type="entry name" value="BARDET-BIEDL SYNDROME 5 PROTEIN"/>
    <property type="match status" value="1"/>
</dbReference>
<proteinExistence type="inferred from homology"/>
<dbReference type="OrthoDB" id="10261999at2759"/>